<evidence type="ECO:0000313" key="2">
    <source>
        <dbReference type="Proteomes" id="UP000659388"/>
    </source>
</evidence>
<dbReference type="Proteomes" id="UP000659388">
    <property type="component" value="Unassembled WGS sequence"/>
</dbReference>
<evidence type="ECO:0000313" key="1">
    <source>
        <dbReference type="EMBL" id="MBL3658641.1"/>
    </source>
</evidence>
<name>A0A937F974_9BACT</name>
<organism evidence="1 2">
    <name type="scientific">Fulvivirga sediminis</name>
    <dbReference type="NCBI Taxonomy" id="2803949"/>
    <lineage>
        <taxon>Bacteria</taxon>
        <taxon>Pseudomonadati</taxon>
        <taxon>Bacteroidota</taxon>
        <taxon>Cytophagia</taxon>
        <taxon>Cytophagales</taxon>
        <taxon>Fulvivirgaceae</taxon>
        <taxon>Fulvivirga</taxon>
    </lineage>
</organism>
<comment type="caution">
    <text evidence="1">The sequence shown here is derived from an EMBL/GenBank/DDBJ whole genome shotgun (WGS) entry which is preliminary data.</text>
</comment>
<keyword evidence="2" id="KW-1185">Reference proteome</keyword>
<gene>
    <name evidence="1" type="ORF">JL102_20995</name>
</gene>
<dbReference type="RefSeq" id="WP_202246432.1">
    <property type="nucleotide sequence ID" value="NZ_JAESIY010000014.1"/>
</dbReference>
<proteinExistence type="predicted"/>
<dbReference type="AlphaFoldDB" id="A0A937F974"/>
<dbReference type="EMBL" id="JAESIY010000014">
    <property type="protein sequence ID" value="MBL3658641.1"/>
    <property type="molecule type" value="Genomic_DNA"/>
</dbReference>
<reference evidence="1" key="1">
    <citation type="submission" date="2021-01" db="EMBL/GenBank/DDBJ databases">
        <title>Fulvivirga kasyanovii gen. nov., sp nov., a novel member of the phylum Bacteroidetes isolated from seawater in a mussel farm.</title>
        <authorList>
            <person name="Zhao L.-H."/>
            <person name="Wang Z.-J."/>
        </authorList>
    </citation>
    <scope>NUCLEOTIDE SEQUENCE</scope>
    <source>
        <strain evidence="1">2943</strain>
    </source>
</reference>
<sequence length="151" mass="17796">MNELLKKVRENPLNKKLLSFLKIDFSNNWLHFRNWKLSRSGFDEGGVALFDEFGVNIPIECKYSLDIHNVLIIPNTGEIFAFHTGRYSLFLKCDFEFFGLTNSDKYRKGFTFDSIRDITELGENWAFMDNFSETESETLYRTYEVLKNTKC</sequence>
<protein>
    <submittedName>
        <fullName evidence="1">Uncharacterized protein</fullName>
    </submittedName>
</protein>
<accession>A0A937F974</accession>